<dbReference type="PANTHER" id="PTHR43853">
    <property type="entry name" value="3-KETOACYL-COA THIOLASE, PEROXISOMAL"/>
    <property type="match status" value="1"/>
</dbReference>
<dbReference type="InterPro" id="IPR016039">
    <property type="entry name" value="Thiolase-like"/>
</dbReference>
<dbReference type="FunFam" id="3.40.47.10:FF:000010">
    <property type="entry name" value="Acetyl-CoA acetyltransferase (Thiolase)"/>
    <property type="match status" value="1"/>
</dbReference>
<keyword evidence="11" id="KW-1185">Reference proteome</keyword>
<dbReference type="PROSITE" id="PS00099">
    <property type="entry name" value="THIOLASE_3"/>
    <property type="match status" value="1"/>
</dbReference>
<dbReference type="PIRSF" id="PIRSF000429">
    <property type="entry name" value="Ac-CoA_Ac_transf"/>
    <property type="match status" value="1"/>
</dbReference>
<dbReference type="GO" id="GO:0006635">
    <property type="term" value="P:fatty acid beta-oxidation"/>
    <property type="evidence" value="ECO:0007669"/>
    <property type="project" value="TreeGrafter"/>
</dbReference>
<dbReference type="InterPro" id="IPR050215">
    <property type="entry name" value="Thiolase-like_sf_Thiolase"/>
</dbReference>
<dbReference type="PANTHER" id="PTHR43853:SF21">
    <property type="entry name" value="STEROID 3-KETOACYL-COA THIOLASE"/>
    <property type="match status" value="1"/>
</dbReference>
<reference evidence="10 11" key="1">
    <citation type="submission" date="2016-11" db="EMBL/GenBank/DDBJ databases">
        <authorList>
            <person name="Jaros S."/>
            <person name="Januszkiewicz K."/>
            <person name="Wedrychowicz H."/>
        </authorList>
    </citation>
    <scope>NUCLEOTIDE SEQUENCE [LARGE SCALE GENOMIC DNA]</scope>
    <source>
        <strain evidence="10 11">DSM 21986</strain>
    </source>
</reference>
<evidence type="ECO:0000313" key="10">
    <source>
        <dbReference type="EMBL" id="SHF62567.1"/>
    </source>
</evidence>
<evidence type="ECO:0000256" key="3">
    <source>
        <dbReference type="ARBA" id="ARBA00022679"/>
    </source>
</evidence>
<keyword evidence="3 7" id="KW-0808">Transferase</keyword>
<dbReference type="Pfam" id="PF02803">
    <property type="entry name" value="Thiolase_C"/>
    <property type="match status" value="1"/>
</dbReference>
<comment type="similarity">
    <text evidence="2 7">Belongs to the thiolase-like superfamily. Thiolase family.</text>
</comment>
<dbReference type="Pfam" id="PF00108">
    <property type="entry name" value="Thiolase_N"/>
    <property type="match status" value="1"/>
</dbReference>
<keyword evidence="4 7" id="KW-0012">Acyltransferase</keyword>
<dbReference type="CDD" id="cd00751">
    <property type="entry name" value="thiolase"/>
    <property type="match status" value="1"/>
</dbReference>
<dbReference type="InterPro" id="IPR020610">
    <property type="entry name" value="Thiolase_AS"/>
</dbReference>
<dbReference type="Gene3D" id="3.40.47.10">
    <property type="match status" value="2"/>
</dbReference>
<protein>
    <recommendedName>
        <fullName evidence="5">acetyl-CoA C-acyltransferase</fullName>
        <ecNumber evidence="5">2.3.1.16</ecNumber>
    </recommendedName>
</protein>
<evidence type="ECO:0000256" key="4">
    <source>
        <dbReference type="ARBA" id="ARBA00023315"/>
    </source>
</evidence>
<organism evidence="10 11">
    <name type="scientific">Fodinibius roseus</name>
    <dbReference type="NCBI Taxonomy" id="1194090"/>
    <lineage>
        <taxon>Bacteria</taxon>
        <taxon>Pseudomonadati</taxon>
        <taxon>Balneolota</taxon>
        <taxon>Balneolia</taxon>
        <taxon>Balneolales</taxon>
        <taxon>Balneolaceae</taxon>
        <taxon>Fodinibius</taxon>
    </lineage>
</organism>
<name>A0A1M5D6S1_9BACT</name>
<evidence type="ECO:0000313" key="11">
    <source>
        <dbReference type="Proteomes" id="UP000184041"/>
    </source>
</evidence>
<feature type="active site" description="Acyl-thioester intermediate" evidence="6">
    <location>
        <position position="91"/>
    </location>
</feature>
<dbReference type="NCBIfam" id="TIGR01930">
    <property type="entry name" value="AcCoA-C-Actrans"/>
    <property type="match status" value="1"/>
</dbReference>
<gene>
    <name evidence="10" type="ORF">SAMN05443144_11112</name>
</gene>
<dbReference type="GO" id="GO:0003988">
    <property type="term" value="F:acetyl-CoA C-acyltransferase activity"/>
    <property type="evidence" value="ECO:0007669"/>
    <property type="project" value="UniProtKB-EC"/>
</dbReference>
<dbReference type="EMBL" id="FQUS01000011">
    <property type="protein sequence ID" value="SHF62567.1"/>
    <property type="molecule type" value="Genomic_DNA"/>
</dbReference>
<dbReference type="GO" id="GO:0005737">
    <property type="term" value="C:cytoplasm"/>
    <property type="evidence" value="ECO:0007669"/>
    <property type="project" value="UniProtKB-ARBA"/>
</dbReference>
<dbReference type="PROSITE" id="PS00098">
    <property type="entry name" value="THIOLASE_1"/>
    <property type="match status" value="1"/>
</dbReference>
<accession>A0A1M5D6S1</accession>
<feature type="domain" description="Thiolase N-terminal" evidence="8">
    <location>
        <begin position="5"/>
        <end position="262"/>
    </location>
</feature>
<feature type="domain" description="Thiolase C-terminal" evidence="9">
    <location>
        <begin position="270"/>
        <end position="390"/>
    </location>
</feature>
<dbReference type="Proteomes" id="UP000184041">
    <property type="component" value="Unassembled WGS sequence"/>
</dbReference>
<comment type="pathway">
    <text evidence="1">Lipid metabolism.</text>
</comment>
<dbReference type="InterPro" id="IPR020613">
    <property type="entry name" value="Thiolase_CS"/>
</dbReference>
<evidence type="ECO:0000256" key="1">
    <source>
        <dbReference type="ARBA" id="ARBA00005189"/>
    </source>
</evidence>
<evidence type="ECO:0000259" key="9">
    <source>
        <dbReference type="Pfam" id="PF02803"/>
    </source>
</evidence>
<evidence type="ECO:0000256" key="6">
    <source>
        <dbReference type="PIRSR" id="PIRSR000429-1"/>
    </source>
</evidence>
<dbReference type="PROSITE" id="PS00737">
    <property type="entry name" value="THIOLASE_2"/>
    <property type="match status" value="1"/>
</dbReference>
<evidence type="ECO:0000259" key="8">
    <source>
        <dbReference type="Pfam" id="PF00108"/>
    </source>
</evidence>
<evidence type="ECO:0000256" key="2">
    <source>
        <dbReference type="ARBA" id="ARBA00010982"/>
    </source>
</evidence>
<dbReference type="EC" id="2.3.1.16" evidence="5"/>
<dbReference type="InterPro" id="IPR002155">
    <property type="entry name" value="Thiolase"/>
</dbReference>
<dbReference type="GO" id="GO:0010124">
    <property type="term" value="P:phenylacetate catabolic process"/>
    <property type="evidence" value="ECO:0007669"/>
    <property type="project" value="TreeGrafter"/>
</dbReference>
<sequence length="393" mass="41709">MKEAVIVAAARTPTGKANKGSLRFTPPDRLGGEVIKALLERAPNLQPEMVDDVILGCAFPEAAQGLNVARQCAALGGLPPSVPAATMNRFCSSGLQTIAQAAERIMVGGAEVMIAGGVESMSLVPMGGYVVHPNPDLVDNYPEIYINMGLTAENVADQFEISRKDQDAFAYRSHRRAIKAWEEGYFEDQIVPVEVHEKKVTAGGEVEETEFLFKTDEGPRRDTSEEILAKLSPAFKQGGSVTAGNSSQMNDAAAAVIVMSREKADELGLDPIARYVGFSVAGVPPEIMGIGPVEAVPKVLGKAGMDLSEIDLIELNEAFAAQSVAVIRELGMDEDLVNINGGAIAMGHPLGCTGAKLTTQILYDLMRLDKRYGLVTMCVGGGMGAAGIFENLR</sequence>
<evidence type="ECO:0000256" key="5">
    <source>
        <dbReference type="ARBA" id="ARBA00024073"/>
    </source>
</evidence>
<dbReference type="SUPFAM" id="SSF53901">
    <property type="entry name" value="Thiolase-like"/>
    <property type="match status" value="2"/>
</dbReference>
<feature type="active site" description="Proton acceptor" evidence="6">
    <location>
        <position position="348"/>
    </location>
</feature>
<dbReference type="RefSeq" id="WP_073063905.1">
    <property type="nucleotide sequence ID" value="NZ_FQUS01000011.1"/>
</dbReference>
<evidence type="ECO:0000256" key="7">
    <source>
        <dbReference type="RuleBase" id="RU003557"/>
    </source>
</evidence>
<dbReference type="InterPro" id="IPR020616">
    <property type="entry name" value="Thiolase_N"/>
</dbReference>
<proteinExistence type="inferred from homology"/>
<dbReference type="InterPro" id="IPR020615">
    <property type="entry name" value="Thiolase_acyl_enz_int_AS"/>
</dbReference>
<dbReference type="STRING" id="1194090.SAMN05443144_11112"/>
<dbReference type="OrthoDB" id="9764892at2"/>
<dbReference type="AlphaFoldDB" id="A0A1M5D6S1"/>
<dbReference type="InterPro" id="IPR020617">
    <property type="entry name" value="Thiolase_C"/>
</dbReference>
<feature type="active site" description="Proton acceptor" evidence="6">
    <location>
        <position position="378"/>
    </location>
</feature>